<proteinExistence type="predicted"/>
<organism evidence="3 4">
    <name type="scientific">Mucilaginibacter jinjuensis</name>
    <dbReference type="NCBI Taxonomy" id="1176721"/>
    <lineage>
        <taxon>Bacteria</taxon>
        <taxon>Pseudomonadati</taxon>
        <taxon>Bacteroidota</taxon>
        <taxon>Sphingobacteriia</taxon>
        <taxon>Sphingobacteriales</taxon>
        <taxon>Sphingobacteriaceae</taxon>
        <taxon>Mucilaginibacter</taxon>
    </lineage>
</organism>
<evidence type="ECO:0000313" key="3">
    <source>
        <dbReference type="EMBL" id="WCT12526.1"/>
    </source>
</evidence>
<keyword evidence="4" id="KW-1185">Reference proteome</keyword>
<protein>
    <submittedName>
        <fullName evidence="3">Uncharacterized protein</fullName>
    </submittedName>
</protein>
<evidence type="ECO:0000313" key="4">
    <source>
        <dbReference type="Proteomes" id="UP001216139"/>
    </source>
</evidence>
<keyword evidence="2" id="KW-0732">Signal</keyword>
<feature type="compositionally biased region" description="Low complexity" evidence="1">
    <location>
        <begin position="54"/>
        <end position="63"/>
    </location>
</feature>
<dbReference type="Proteomes" id="UP001216139">
    <property type="component" value="Chromosome"/>
</dbReference>
<dbReference type="RefSeq" id="WP_273630792.1">
    <property type="nucleotide sequence ID" value="NZ_CP117167.1"/>
</dbReference>
<name>A0ABY7T7Z6_9SPHI</name>
<accession>A0ABY7T7Z6</accession>
<reference evidence="3 4" key="1">
    <citation type="submission" date="2023-02" db="EMBL/GenBank/DDBJ databases">
        <title>Genome sequence of Mucilaginibacter jinjuensis strain KACC 16571.</title>
        <authorList>
            <person name="Kim S."/>
            <person name="Heo J."/>
            <person name="Kwon S.-W."/>
        </authorList>
    </citation>
    <scope>NUCLEOTIDE SEQUENCE [LARGE SCALE GENOMIC DNA]</scope>
    <source>
        <strain evidence="3 4">KACC 16571</strain>
    </source>
</reference>
<feature type="signal peptide" evidence="2">
    <location>
        <begin position="1"/>
        <end position="24"/>
    </location>
</feature>
<feature type="chain" id="PRO_5046959126" evidence="2">
    <location>
        <begin position="25"/>
        <end position="163"/>
    </location>
</feature>
<evidence type="ECO:0000256" key="1">
    <source>
        <dbReference type="SAM" id="MobiDB-lite"/>
    </source>
</evidence>
<feature type="compositionally biased region" description="Basic and acidic residues" evidence="1">
    <location>
        <begin position="41"/>
        <end position="53"/>
    </location>
</feature>
<evidence type="ECO:0000256" key="2">
    <source>
        <dbReference type="SAM" id="SignalP"/>
    </source>
</evidence>
<feature type="region of interest" description="Disordered" evidence="1">
    <location>
        <begin position="41"/>
        <end position="66"/>
    </location>
</feature>
<gene>
    <name evidence="3" type="ORF">PQO05_01100</name>
</gene>
<sequence length="163" mass="17728">MKKQNLLLGLIITASTCFTLNANAQLGGLWQKAKDKATQKASETLDKTTDKPSDASSSGTSAHKSSRAVINSAFDFVPGDSVIYYEDFAKYQVGTSPASFKTNGAGSIVTVNGENGKWMALQDNATYKFSRQLFYPKHFSMEFDLLASADQSGIFTRYALVLL</sequence>
<dbReference type="EMBL" id="CP117167">
    <property type="protein sequence ID" value="WCT12526.1"/>
    <property type="molecule type" value="Genomic_DNA"/>
</dbReference>